<comment type="caution">
    <text evidence="19">The sequence shown here is derived from an EMBL/GenBank/DDBJ whole genome shotgun (WGS) entry which is preliminary data.</text>
</comment>
<evidence type="ECO:0000256" key="12">
    <source>
        <dbReference type="ARBA" id="ARBA00023316"/>
    </source>
</evidence>
<dbReference type="InterPro" id="IPR023346">
    <property type="entry name" value="Lysozyme-like_dom_sf"/>
</dbReference>
<accession>A0A839YYF5</accession>
<dbReference type="InterPro" id="IPR050396">
    <property type="entry name" value="Glycosyltr_51/Transpeptidase"/>
</dbReference>
<dbReference type="InterPro" id="IPR001264">
    <property type="entry name" value="Glyco_trans_51"/>
</dbReference>
<dbReference type="SUPFAM" id="SSF53955">
    <property type="entry name" value="Lysozyme-like"/>
    <property type="match status" value="1"/>
</dbReference>
<dbReference type="InterPro" id="IPR012338">
    <property type="entry name" value="Beta-lactam/transpept-like"/>
</dbReference>
<evidence type="ECO:0000259" key="18">
    <source>
        <dbReference type="Pfam" id="PF00912"/>
    </source>
</evidence>
<keyword evidence="16" id="KW-0812">Transmembrane</keyword>
<keyword evidence="6 19" id="KW-0328">Glycosyltransferase</keyword>
<evidence type="ECO:0000256" key="5">
    <source>
        <dbReference type="ARBA" id="ARBA00022670"/>
    </source>
</evidence>
<sequence length="667" mass="71867">MGFFFNRKENDAPPPWHLPEYDGEWQGAGDSGPAPGADGGDTPPPQTSSRRHWWRWGFGIVSLLFLATLIWLIVTAPLGRALEPLDDPAMLFVSADGQPIARRGAIKDEPVDAASLPDHVTGAFIAIEDRRFRDHWGIDPYGIGRAAVANAKAGGVTQGGSTITQQLAKTSFLSAERSIERKAQEAIIALWLEAWLSKDEILSRYLSSIYFGDGVYGLRAASRHYFGSEPEELSIGQAAMLAGIVKAPSRLAPTRDLSGARERAELVVDAMVDEQIITPDEAAAVRPARPTGQGASLPSGTYFADWAAKRAARALTPDYGLVRVPTTLDSRLQRIAVRSVINAPIGDAQIAFVAMRPTGEVVAMVGGRSYKKSPFNRATQAKRQPGSAFKALVYLAALRSGWSPDDMIDDSPISIDGWTPSNSDGRYRGPISLREAFARSSNAATVRLAQEVGRDRIIRTARELGITSKLNDSPSLALGTAGISLLEMTAAYAAIYSGSYPVEAAALQAETPAAAAASGRMLHRQARMHPHEEWEPMLDLLYAAANHGTGRRAALRVPTFGKTGTTQENRDAVFIGFAGNLVVGVWVGHDDNESLGRMSGGDAPARVFRNFMQAALQVDGSRGPRLPRDFRPAPPPPPPVLPAPIEEHRSSPLGRIAREIEKIFLGL</sequence>
<dbReference type="Proteomes" id="UP000578569">
    <property type="component" value="Unassembled WGS sequence"/>
</dbReference>
<dbReference type="EC" id="2.4.1.-" evidence="19"/>
<dbReference type="GO" id="GO:0009002">
    <property type="term" value="F:serine-type D-Ala-D-Ala carboxypeptidase activity"/>
    <property type="evidence" value="ECO:0007669"/>
    <property type="project" value="UniProtKB-EC"/>
</dbReference>
<dbReference type="Pfam" id="PF00905">
    <property type="entry name" value="Transpeptidase"/>
    <property type="match status" value="1"/>
</dbReference>
<keyword evidence="20" id="KW-1185">Reference proteome</keyword>
<evidence type="ECO:0000256" key="4">
    <source>
        <dbReference type="ARBA" id="ARBA00022645"/>
    </source>
</evidence>
<evidence type="ECO:0000256" key="13">
    <source>
        <dbReference type="ARBA" id="ARBA00034000"/>
    </source>
</evidence>
<dbReference type="GO" id="GO:0008658">
    <property type="term" value="F:penicillin binding"/>
    <property type="evidence" value="ECO:0007669"/>
    <property type="project" value="InterPro"/>
</dbReference>
<evidence type="ECO:0000256" key="16">
    <source>
        <dbReference type="SAM" id="Phobius"/>
    </source>
</evidence>
<comment type="catalytic activity">
    <reaction evidence="14">
        <text>[GlcNAc-(1-&gt;4)-Mur2Ac(oyl-L-Ala-gamma-D-Glu-L-Lys-D-Ala-D-Ala)](n)-di-trans,octa-cis-undecaprenyl diphosphate + beta-D-GlcNAc-(1-&gt;4)-Mur2Ac(oyl-L-Ala-gamma-D-Glu-L-Lys-D-Ala-D-Ala)-di-trans,octa-cis-undecaprenyl diphosphate = [GlcNAc-(1-&gt;4)-Mur2Ac(oyl-L-Ala-gamma-D-Glu-L-Lys-D-Ala-D-Ala)](n+1)-di-trans,octa-cis-undecaprenyl diphosphate + di-trans,octa-cis-undecaprenyl diphosphate + H(+)</text>
        <dbReference type="Rhea" id="RHEA:23708"/>
        <dbReference type="Rhea" id="RHEA-COMP:9602"/>
        <dbReference type="Rhea" id="RHEA-COMP:9603"/>
        <dbReference type="ChEBI" id="CHEBI:15378"/>
        <dbReference type="ChEBI" id="CHEBI:58405"/>
        <dbReference type="ChEBI" id="CHEBI:60033"/>
        <dbReference type="ChEBI" id="CHEBI:78435"/>
        <dbReference type="EC" id="2.4.99.28"/>
    </reaction>
</comment>
<dbReference type="PANTHER" id="PTHR32282">
    <property type="entry name" value="BINDING PROTEIN TRANSPEPTIDASE, PUTATIVE-RELATED"/>
    <property type="match status" value="1"/>
</dbReference>
<evidence type="ECO:0000256" key="15">
    <source>
        <dbReference type="SAM" id="MobiDB-lite"/>
    </source>
</evidence>
<evidence type="ECO:0000256" key="3">
    <source>
        <dbReference type="ARBA" id="ARBA00007739"/>
    </source>
</evidence>
<feature type="domain" description="Glycosyl transferase family 51" evidence="18">
    <location>
        <begin position="97"/>
        <end position="271"/>
    </location>
</feature>
<dbReference type="NCBIfam" id="TIGR02074">
    <property type="entry name" value="PBP_1a_fam"/>
    <property type="match status" value="1"/>
</dbReference>
<evidence type="ECO:0000256" key="11">
    <source>
        <dbReference type="ARBA" id="ARBA00023268"/>
    </source>
</evidence>
<keyword evidence="9" id="KW-0133">Cell shape</keyword>
<feature type="transmembrane region" description="Helical" evidence="16">
    <location>
        <begin position="53"/>
        <end position="74"/>
    </location>
</feature>
<dbReference type="GO" id="GO:0009252">
    <property type="term" value="P:peptidoglycan biosynthetic process"/>
    <property type="evidence" value="ECO:0007669"/>
    <property type="project" value="UniProtKB-UniPathway"/>
</dbReference>
<evidence type="ECO:0000313" key="19">
    <source>
        <dbReference type="EMBL" id="MBB3764179.1"/>
    </source>
</evidence>
<evidence type="ECO:0000313" key="20">
    <source>
        <dbReference type="Proteomes" id="UP000578569"/>
    </source>
</evidence>
<feature type="compositionally biased region" description="Low complexity" evidence="15">
    <location>
        <begin position="27"/>
        <end position="36"/>
    </location>
</feature>
<keyword evidence="7 19" id="KW-0808">Transferase</keyword>
<dbReference type="AlphaFoldDB" id="A0A839YYF5"/>
<comment type="similarity">
    <text evidence="2">In the C-terminal section; belongs to the transpeptidase family.</text>
</comment>
<keyword evidence="5" id="KW-0645">Protease</keyword>
<comment type="catalytic activity">
    <reaction evidence="13">
        <text>Preferential cleavage: (Ac)2-L-Lys-D-Ala-|-D-Ala. Also transpeptidation of peptidyl-alanyl moieties that are N-acyl substituents of D-alanine.</text>
        <dbReference type="EC" id="3.4.16.4"/>
    </reaction>
</comment>
<evidence type="ECO:0000256" key="7">
    <source>
        <dbReference type="ARBA" id="ARBA00022679"/>
    </source>
</evidence>
<dbReference type="Gene3D" id="3.40.710.10">
    <property type="entry name" value="DD-peptidase/beta-lactamase superfamily"/>
    <property type="match status" value="1"/>
</dbReference>
<dbReference type="InterPro" id="IPR036950">
    <property type="entry name" value="PBP_transglycosylase"/>
</dbReference>
<keyword evidence="16" id="KW-1133">Transmembrane helix</keyword>
<dbReference type="GO" id="GO:0008955">
    <property type="term" value="F:peptidoglycan glycosyltransferase activity"/>
    <property type="evidence" value="ECO:0007669"/>
    <property type="project" value="UniProtKB-EC"/>
</dbReference>
<evidence type="ECO:0000256" key="14">
    <source>
        <dbReference type="ARBA" id="ARBA00049902"/>
    </source>
</evidence>
<keyword evidence="12" id="KW-0961">Cell wall biogenesis/degradation</keyword>
<dbReference type="GO" id="GO:0071555">
    <property type="term" value="P:cell wall organization"/>
    <property type="evidence" value="ECO:0007669"/>
    <property type="project" value="UniProtKB-KW"/>
</dbReference>
<name>A0A839YYF5_9SPHN</name>
<comment type="similarity">
    <text evidence="3">In the N-terminal section; belongs to the glycosyltransferase 51 family.</text>
</comment>
<evidence type="ECO:0000256" key="10">
    <source>
        <dbReference type="ARBA" id="ARBA00022984"/>
    </source>
</evidence>
<dbReference type="SUPFAM" id="SSF56601">
    <property type="entry name" value="beta-lactamase/transpeptidase-like"/>
    <property type="match status" value="1"/>
</dbReference>
<feature type="region of interest" description="Disordered" evidence="15">
    <location>
        <begin position="620"/>
        <end position="647"/>
    </location>
</feature>
<dbReference type="FunFam" id="1.10.3810.10:FF:000001">
    <property type="entry name" value="Penicillin-binding protein 1A"/>
    <property type="match status" value="1"/>
</dbReference>
<evidence type="ECO:0000259" key="17">
    <source>
        <dbReference type="Pfam" id="PF00905"/>
    </source>
</evidence>
<feature type="domain" description="Penicillin-binding protein transpeptidase" evidence="17">
    <location>
        <begin position="351"/>
        <end position="613"/>
    </location>
</feature>
<dbReference type="InterPro" id="IPR001460">
    <property type="entry name" value="PCN-bd_Tpept"/>
</dbReference>
<dbReference type="GO" id="GO:0008360">
    <property type="term" value="P:regulation of cell shape"/>
    <property type="evidence" value="ECO:0007669"/>
    <property type="project" value="UniProtKB-KW"/>
</dbReference>
<organism evidence="19 20">
    <name type="scientific">Sphingomicrobium lutaoense</name>
    <dbReference type="NCBI Taxonomy" id="515949"/>
    <lineage>
        <taxon>Bacteria</taxon>
        <taxon>Pseudomonadati</taxon>
        <taxon>Pseudomonadota</taxon>
        <taxon>Alphaproteobacteria</taxon>
        <taxon>Sphingomonadales</taxon>
        <taxon>Sphingomonadaceae</taxon>
        <taxon>Sphingomicrobium</taxon>
    </lineage>
</organism>
<evidence type="ECO:0000256" key="9">
    <source>
        <dbReference type="ARBA" id="ARBA00022960"/>
    </source>
</evidence>
<gene>
    <name evidence="19" type="ORF">FHS50_001202</name>
</gene>
<dbReference type="GO" id="GO:0030288">
    <property type="term" value="C:outer membrane-bounded periplasmic space"/>
    <property type="evidence" value="ECO:0007669"/>
    <property type="project" value="TreeGrafter"/>
</dbReference>
<keyword evidence="16" id="KW-0472">Membrane</keyword>
<dbReference type="EC" id="3.4.-.-" evidence="19"/>
<keyword evidence="4" id="KW-0121">Carboxypeptidase</keyword>
<feature type="compositionally biased region" description="Basic and acidic residues" evidence="15">
    <location>
        <begin position="1"/>
        <end position="11"/>
    </location>
</feature>
<dbReference type="Gene3D" id="1.10.3810.10">
    <property type="entry name" value="Biosynthetic peptidoglycan transglycosylase-like"/>
    <property type="match status" value="1"/>
</dbReference>
<evidence type="ECO:0000256" key="8">
    <source>
        <dbReference type="ARBA" id="ARBA00022801"/>
    </source>
</evidence>
<dbReference type="EMBL" id="JACICF010000001">
    <property type="protein sequence ID" value="MBB3764179.1"/>
    <property type="molecule type" value="Genomic_DNA"/>
</dbReference>
<reference evidence="19 20" key="1">
    <citation type="submission" date="2020-08" db="EMBL/GenBank/DDBJ databases">
        <title>Genomic Encyclopedia of Type Strains, Phase IV (KMG-IV): sequencing the most valuable type-strain genomes for metagenomic binning, comparative biology and taxonomic classification.</title>
        <authorList>
            <person name="Goeker M."/>
        </authorList>
    </citation>
    <scope>NUCLEOTIDE SEQUENCE [LARGE SCALE GENOMIC DNA]</scope>
    <source>
        <strain evidence="19 20">DSM 24194</strain>
    </source>
</reference>
<proteinExistence type="inferred from homology"/>
<evidence type="ECO:0000256" key="6">
    <source>
        <dbReference type="ARBA" id="ARBA00022676"/>
    </source>
</evidence>
<protein>
    <submittedName>
        <fullName evidence="19">Penicillin-binding protein 1A</fullName>
        <ecNumber evidence="19">2.4.1.-</ecNumber>
        <ecNumber evidence="19">3.4.-.-</ecNumber>
    </submittedName>
</protein>
<comment type="pathway">
    <text evidence="1">Cell wall biogenesis; peptidoglycan biosynthesis.</text>
</comment>
<keyword evidence="10" id="KW-0573">Peptidoglycan synthesis</keyword>
<dbReference type="UniPathway" id="UPA00219"/>
<feature type="region of interest" description="Disordered" evidence="15">
    <location>
        <begin position="1"/>
        <end position="48"/>
    </location>
</feature>
<dbReference type="Pfam" id="PF00912">
    <property type="entry name" value="Transgly"/>
    <property type="match status" value="1"/>
</dbReference>
<feature type="compositionally biased region" description="Pro residues" evidence="15">
    <location>
        <begin position="632"/>
        <end position="642"/>
    </location>
</feature>
<dbReference type="GO" id="GO:0006508">
    <property type="term" value="P:proteolysis"/>
    <property type="evidence" value="ECO:0007669"/>
    <property type="project" value="UniProtKB-KW"/>
</dbReference>
<keyword evidence="8 19" id="KW-0378">Hydrolase</keyword>
<evidence type="ECO:0000256" key="1">
    <source>
        <dbReference type="ARBA" id="ARBA00004752"/>
    </source>
</evidence>
<evidence type="ECO:0000256" key="2">
    <source>
        <dbReference type="ARBA" id="ARBA00007090"/>
    </source>
</evidence>
<dbReference type="PANTHER" id="PTHR32282:SF33">
    <property type="entry name" value="PEPTIDOGLYCAN GLYCOSYLTRANSFERASE"/>
    <property type="match status" value="1"/>
</dbReference>
<dbReference type="RefSeq" id="WP_183933461.1">
    <property type="nucleotide sequence ID" value="NZ_JACICF010000001.1"/>
</dbReference>
<keyword evidence="11" id="KW-0511">Multifunctional enzyme</keyword>